<dbReference type="PROSITE" id="PS50928">
    <property type="entry name" value="ABC_TM1"/>
    <property type="match status" value="1"/>
</dbReference>
<evidence type="ECO:0000313" key="11">
    <source>
        <dbReference type="Proteomes" id="UP000577386"/>
    </source>
</evidence>
<keyword evidence="6 7" id="KW-0472">Membrane</keyword>
<feature type="domain" description="ABC transmembrane type-1" evidence="9">
    <location>
        <begin position="102"/>
        <end position="316"/>
    </location>
</feature>
<evidence type="ECO:0000256" key="6">
    <source>
        <dbReference type="ARBA" id="ARBA00023136"/>
    </source>
</evidence>
<name>A0A7W3NSN4_STRMR</name>
<gene>
    <name evidence="10" type="ORF">HDA42_005151</name>
</gene>
<feature type="transmembrane region" description="Helical" evidence="7">
    <location>
        <begin position="243"/>
        <end position="263"/>
    </location>
</feature>
<comment type="caution">
    <text evidence="10">The sequence shown here is derived from an EMBL/GenBank/DDBJ whole genome shotgun (WGS) entry which is preliminary data.</text>
</comment>
<evidence type="ECO:0000256" key="4">
    <source>
        <dbReference type="ARBA" id="ARBA00022692"/>
    </source>
</evidence>
<dbReference type="Gene3D" id="1.10.3720.10">
    <property type="entry name" value="MetI-like"/>
    <property type="match status" value="1"/>
</dbReference>
<evidence type="ECO:0000259" key="9">
    <source>
        <dbReference type="PROSITE" id="PS50928"/>
    </source>
</evidence>
<evidence type="ECO:0000256" key="1">
    <source>
        <dbReference type="ARBA" id="ARBA00004651"/>
    </source>
</evidence>
<dbReference type="Pfam" id="PF00528">
    <property type="entry name" value="BPD_transp_1"/>
    <property type="match status" value="1"/>
</dbReference>
<protein>
    <submittedName>
        <fullName evidence="10">Putative aldouronate transport system permease protein</fullName>
    </submittedName>
</protein>
<keyword evidence="4 7" id="KW-0812">Transmembrane</keyword>
<dbReference type="CDD" id="cd06261">
    <property type="entry name" value="TM_PBP2"/>
    <property type="match status" value="1"/>
</dbReference>
<accession>A0A7W3NSN4</accession>
<keyword evidence="3" id="KW-1003">Cell membrane</keyword>
<evidence type="ECO:0000313" key="10">
    <source>
        <dbReference type="EMBL" id="MBA9055973.1"/>
    </source>
</evidence>
<proteinExistence type="inferred from homology"/>
<feature type="transmembrane region" description="Helical" evidence="7">
    <location>
        <begin position="197"/>
        <end position="216"/>
    </location>
</feature>
<dbReference type="EMBL" id="JACJIJ010000002">
    <property type="protein sequence ID" value="MBA9055973.1"/>
    <property type="molecule type" value="Genomic_DNA"/>
</dbReference>
<evidence type="ECO:0000256" key="7">
    <source>
        <dbReference type="RuleBase" id="RU363032"/>
    </source>
</evidence>
<reference evidence="10 11" key="1">
    <citation type="submission" date="2020-08" db="EMBL/GenBank/DDBJ databases">
        <title>Sequencing the genomes of 1000 actinobacteria strains.</title>
        <authorList>
            <person name="Klenk H.-P."/>
        </authorList>
    </citation>
    <scope>NUCLEOTIDE SEQUENCE [LARGE SCALE GENOMIC DNA]</scope>
    <source>
        <strain evidence="10 11">DSM 41827</strain>
    </source>
</reference>
<evidence type="ECO:0000256" key="2">
    <source>
        <dbReference type="ARBA" id="ARBA00022448"/>
    </source>
</evidence>
<dbReference type="AlphaFoldDB" id="A0A7W3NSN4"/>
<feature type="transmembrane region" description="Helical" evidence="7">
    <location>
        <begin position="42"/>
        <end position="73"/>
    </location>
</feature>
<evidence type="ECO:0000256" key="5">
    <source>
        <dbReference type="ARBA" id="ARBA00022989"/>
    </source>
</evidence>
<feature type="region of interest" description="Disordered" evidence="8">
    <location>
        <begin position="1"/>
        <end position="31"/>
    </location>
</feature>
<feature type="transmembrane region" description="Helical" evidence="7">
    <location>
        <begin position="138"/>
        <end position="158"/>
    </location>
</feature>
<sequence>MSLVGQRPGSTPAERPDAPPEAPTAPTRHTVSRWQRVRRDRVLLLMMVPGVLYFVIFQYGALAMNVIAFQHYIPFLGMSHSPWAGISNFRTLFGDPGFWRAVWHTVSLALFQLVFFIPVPLAVALLLHSVLSGPVRKFVQSVVFLPHFVSWVVAIALIQQMVGPTGVLTNLLSGGGDHVANLFTDPSLFQPMMVAELIWKDCGWATVIFTAALFQVDEQLYESAAMDGAGPWRRFWHVTLPGVRPVVVLVLIMRLGSVFSVGFDQVLLQRDSFGQRVSEVIDTYVYYHATVNGDWSVAAAAGLFKGVVALVLVVAANKVAHRLGEQGVYR</sequence>
<dbReference type="InterPro" id="IPR000515">
    <property type="entry name" value="MetI-like"/>
</dbReference>
<keyword evidence="5 7" id="KW-1133">Transmembrane helix</keyword>
<comment type="subcellular location">
    <subcellularLocation>
        <location evidence="1 7">Cell membrane</location>
        <topology evidence="1 7">Multi-pass membrane protein</topology>
    </subcellularLocation>
</comment>
<feature type="transmembrane region" description="Helical" evidence="7">
    <location>
        <begin position="101"/>
        <end position="126"/>
    </location>
</feature>
<feature type="transmembrane region" description="Helical" evidence="7">
    <location>
        <begin position="295"/>
        <end position="316"/>
    </location>
</feature>
<dbReference type="Proteomes" id="UP000577386">
    <property type="component" value="Unassembled WGS sequence"/>
</dbReference>
<comment type="similarity">
    <text evidence="7">Belongs to the binding-protein-dependent transport system permease family.</text>
</comment>
<evidence type="ECO:0000256" key="8">
    <source>
        <dbReference type="SAM" id="MobiDB-lite"/>
    </source>
</evidence>
<dbReference type="GO" id="GO:0005886">
    <property type="term" value="C:plasma membrane"/>
    <property type="evidence" value="ECO:0007669"/>
    <property type="project" value="UniProtKB-SubCell"/>
</dbReference>
<dbReference type="SUPFAM" id="SSF161098">
    <property type="entry name" value="MetI-like"/>
    <property type="match status" value="1"/>
</dbReference>
<dbReference type="InterPro" id="IPR050809">
    <property type="entry name" value="UgpAE/MalFG_permease"/>
</dbReference>
<dbReference type="InterPro" id="IPR035906">
    <property type="entry name" value="MetI-like_sf"/>
</dbReference>
<dbReference type="PANTHER" id="PTHR43227:SF11">
    <property type="entry name" value="BLL4140 PROTEIN"/>
    <property type="match status" value="1"/>
</dbReference>
<keyword evidence="2 7" id="KW-0813">Transport</keyword>
<organism evidence="10 11">
    <name type="scientific">Streptomyces murinus</name>
    <dbReference type="NCBI Taxonomy" id="33900"/>
    <lineage>
        <taxon>Bacteria</taxon>
        <taxon>Bacillati</taxon>
        <taxon>Actinomycetota</taxon>
        <taxon>Actinomycetes</taxon>
        <taxon>Kitasatosporales</taxon>
        <taxon>Streptomycetaceae</taxon>
        <taxon>Streptomyces</taxon>
    </lineage>
</organism>
<keyword evidence="11" id="KW-1185">Reference proteome</keyword>
<dbReference type="GO" id="GO:0055085">
    <property type="term" value="P:transmembrane transport"/>
    <property type="evidence" value="ECO:0007669"/>
    <property type="project" value="InterPro"/>
</dbReference>
<evidence type="ECO:0000256" key="3">
    <source>
        <dbReference type="ARBA" id="ARBA00022475"/>
    </source>
</evidence>
<dbReference type="PANTHER" id="PTHR43227">
    <property type="entry name" value="BLL4140 PROTEIN"/>
    <property type="match status" value="1"/>
</dbReference>